<accession>A0A543FMU7</accession>
<comment type="caution">
    <text evidence="2">The sequence shown here is derived from an EMBL/GenBank/DDBJ whole genome shotgun (WGS) entry which is preliminary data.</text>
</comment>
<evidence type="ECO:0000259" key="1">
    <source>
        <dbReference type="Pfam" id="PF11706"/>
    </source>
</evidence>
<dbReference type="Pfam" id="PF07336">
    <property type="entry name" value="ABATE"/>
    <property type="match status" value="1"/>
</dbReference>
<dbReference type="Proteomes" id="UP000319818">
    <property type="component" value="Unassembled WGS sequence"/>
</dbReference>
<sequence>MPLPAWVAPDETKPAPMPLLLVQAFVNTFEADSDTDLLREPDSARHWLTAAGLADAATVLGYEELRVAREVRESVRAVLAANAGGPPPGAAVLAPLRAAARASTPLFEIDPIGRVHIEPSPRSGSEIAWTGLLIVIRDAQADGTWQRLKACENHECGWAFYDRSHGRRGRWCEMSGCGNRVKNRNLRARRRA</sequence>
<dbReference type="SUPFAM" id="SSF160904">
    <property type="entry name" value="Jann2411-like"/>
    <property type="match status" value="1"/>
</dbReference>
<feature type="domain" description="Zinc finger CGNR" evidence="1">
    <location>
        <begin position="147"/>
        <end position="190"/>
    </location>
</feature>
<dbReference type="PANTHER" id="PTHR35525">
    <property type="entry name" value="BLL6575 PROTEIN"/>
    <property type="match status" value="1"/>
</dbReference>
<organism evidence="2 3">
    <name type="scientific">Pseudonocardia cypriaca</name>
    <dbReference type="NCBI Taxonomy" id="882449"/>
    <lineage>
        <taxon>Bacteria</taxon>
        <taxon>Bacillati</taxon>
        <taxon>Actinomycetota</taxon>
        <taxon>Actinomycetes</taxon>
        <taxon>Pseudonocardiales</taxon>
        <taxon>Pseudonocardiaceae</taxon>
        <taxon>Pseudonocardia</taxon>
    </lineage>
</organism>
<name>A0A543FMU7_9PSEU</name>
<dbReference type="Pfam" id="PF11706">
    <property type="entry name" value="zf-CGNR"/>
    <property type="match status" value="1"/>
</dbReference>
<dbReference type="RefSeq" id="WP_142106573.1">
    <property type="nucleotide sequence ID" value="NZ_VFPH01000003.1"/>
</dbReference>
<reference evidence="2 3" key="1">
    <citation type="submission" date="2019-06" db="EMBL/GenBank/DDBJ databases">
        <title>Sequencing the genomes of 1000 actinobacteria strains.</title>
        <authorList>
            <person name="Klenk H.-P."/>
        </authorList>
    </citation>
    <scope>NUCLEOTIDE SEQUENCE [LARGE SCALE GENOMIC DNA]</scope>
    <source>
        <strain evidence="2 3">DSM 45511</strain>
    </source>
</reference>
<protein>
    <submittedName>
        <fullName evidence="2">Putative RNA-binding Zn ribbon-like protein</fullName>
    </submittedName>
</protein>
<proteinExistence type="predicted"/>
<dbReference type="InterPro" id="IPR023286">
    <property type="entry name" value="ABATE_dom_sf"/>
</dbReference>
<keyword evidence="3" id="KW-1185">Reference proteome</keyword>
<dbReference type="Gene3D" id="1.10.3300.10">
    <property type="entry name" value="Jann2411-like domain"/>
    <property type="match status" value="1"/>
</dbReference>
<dbReference type="InterPro" id="IPR021005">
    <property type="entry name" value="Znf_CGNR"/>
</dbReference>
<evidence type="ECO:0000313" key="2">
    <source>
        <dbReference type="EMBL" id="TQM35197.1"/>
    </source>
</evidence>
<dbReference type="PANTHER" id="PTHR35525:SF3">
    <property type="entry name" value="BLL6575 PROTEIN"/>
    <property type="match status" value="1"/>
</dbReference>
<gene>
    <name evidence="2" type="ORF">FB388_6625</name>
</gene>
<dbReference type="InterPro" id="IPR010852">
    <property type="entry name" value="ABATE"/>
</dbReference>
<evidence type="ECO:0000313" key="3">
    <source>
        <dbReference type="Proteomes" id="UP000319818"/>
    </source>
</evidence>
<dbReference type="AlphaFoldDB" id="A0A543FMU7"/>
<dbReference type="EMBL" id="VFPH01000003">
    <property type="protein sequence ID" value="TQM35197.1"/>
    <property type="molecule type" value="Genomic_DNA"/>
</dbReference>
<dbReference type="OrthoDB" id="123307at2"/>